<evidence type="ECO:0000259" key="9">
    <source>
        <dbReference type="PROSITE" id="PS51293"/>
    </source>
</evidence>
<evidence type="ECO:0000313" key="10">
    <source>
        <dbReference type="EMBL" id="JAT32170.1"/>
    </source>
</evidence>
<feature type="region of interest" description="Disordered" evidence="7">
    <location>
        <begin position="17"/>
        <end position="69"/>
    </location>
</feature>
<dbReference type="Pfam" id="PF01448">
    <property type="entry name" value="ELM2"/>
    <property type="match status" value="1"/>
</dbReference>
<dbReference type="InterPro" id="IPR000949">
    <property type="entry name" value="ELM2_dom"/>
</dbReference>
<dbReference type="CDD" id="cd11661">
    <property type="entry name" value="SANT_MTA3_like"/>
    <property type="match status" value="1"/>
</dbReference>
<dbReference type="GO" id="GO:0032991">
    <property type="term" value="C:protein-containing complex"/>
    <property type="evidence" value="ECO:0007669"/>
    <property type="project" value="UniProtKB-ARBA"/>
</dbReference>
<evidence type="ECO:0000256" key="4">
    <source>
        <dbReference type="ARBA" id="ARBA00023015"/>
    </source>
</evidence>
<dbReference type="PROSITE" id="PS51293">
    <property type="entry name" value="SANT"/>
    <property type="match status" value="1"/>
</dbReference>
<dbReference type="EMBL" id="GEBQ01007807">
    <property type="protein sequence ID" value="JAT32170.1"/>
    <property type="molecule type" value="Transcribed_RNA"/>
</dbReference>
<evidence type="ECO:0000256" key="1">
    <source>
        <dbReference type="ARBA" id="ARBA00004123"/>
    </source>
</evidence>
<organism evidence="10">
    <name type="scientific">Graphocephala atropunctata</name>
    <dbReference type="NCBI Taxonomy" id="36148"/>
    <lineage>
        <taxon>Eukaryota</taxon>
        <taxon>Metazoa</taxon>
        <taxon>Ecdysozoa</taxon>
        <taxon>Arthropoda</taxon>
        <taxon>Hexapoda</taxon>
        <taxon>Insecta</taxon>
        <taxon>Pterygota</taxon>
        <taxon>Neoptera</taxon>
        <taxon>Paraneoptera</taxon>
        <taxon>Hemiptera</taxon>
        <taxon>Auchenorrhyncha</taxon>
        <taxon>Membracoidea</taxon>
        <taxon>Cicadellidae</taxon>
        <taxon>Cicadellinae</taxon>
        <taxon>Cicadellini</taxon>
        <taxon>Graphocephala</taxon>
    </lineage>
</organism>
<dbReference type="InterPro" id="IPR045787">
    <property type="entry name" value="MIER1/3_C"/>
</dbReference>
<dbReference type="SUPFAM" id="SSF46689">
    <property type="entry name" value="Homeodomain-like"/>
    <property type="match status" value="1"/>
</dbReference>
<evidence type="ECO:0000256" key="3">
    <source>
        <dbReference type="ARBA" id="ARBA00022553"/>
    </source>
</evidence>
<dbReference type="GO" id="GO:0042826">
    <property type="term" value="F:histone deacetylase binding"/>
    <property type="evidence" value="ECO:0007669"/>
    <property type="project" value="TreeGrafter"/>
</dbReference>
<dbReference type="AlphaFoldDB" id="A0A1B6M8B7"/>
<dbReference type="SMART" id="SM00717">
    <property type="entry name" value="SANT"/>
    <property type="match status" value="1"/>
</dbReference>
<keyword evidence="4" id="KW-0805">Transcription regulation</keyword>
<evidence type="ECO:0000259" key="8">
    <source>
        <dbReference type="PROSITE" id="PS51156"/>
    </source>
</evidence>
<feature type="region of interest" description="Disordered" evidence="7">
    <location>
        <begin position="264"/>
        <end position="310"/>
    </location>
</feature>
<feature type="domain" description="ELM2" evidence="8">
    <location>
        <begin position="76"/>
        <end position="174"/>
    </location>
</feature>
<proteinExistence type="predicted"/>
<gene>
    <name evidence="10" type="ORF">g.27039</name>
</gene>
<dbReference type="GO" id="GO:0003714">
    <property type="term" value="F:transcription corepressor activity"/>
    <property type="evidence" value="ECO:0007669"/>
    <property type="project" value="TreeGrafter"/>
</dbReference>
<keyword evidence="6" id="KW-0539">Nucleus</keyword>
<protein>
    <submittedName>
        <fullName evidence="10">Uncharacterized protein</fullName>
    </submittedName>
</protein>
<keyword evidence="3" id="KW-0597">Phosphoprotein</keyword>
<dbReference type="PANTHER" id="PTHR10865">
    <property type="entry name" value="METASTASIS-ASSOCIATED PROTEIN AND MESODERM INDUCTION EARLY RESPONSE PROTEIN"/>
    <property type="match status" value="1"/>
</dbReference>
<dbReference type="GO" id="GO:0005654">
    <property type="term" value="C:nucleoplasm"/>
    <property type="evidence" value="ECO:0007669"/>
    <property type="project" value="TreeGrafter"/>
</dbReference>
<dbReference type="Pfam" id="PF19426">
    <property type="entry name" value="MIER1_3_C"/>
    <property type="match status" value="1"/>
</dbReference>
<sequence>MPNCLYILLLKMANKKEGDFDSRSDDDEEETDVKLRLQRPSGEASSRSLRLRLSRPQSEEEDDDYGYGGEEEELKKTIMIGSAYQAAIPEGLCKYDDALPYENDDKLLWNPDRMTDDEIETYLVKAQEPIFSSAQGVNAIPLGAHTRDDEQALYLLLQCGYNIEEALRRRRLNAVPPSDTTSLWSEEECRNFENGLRTHGKDFHQIQQDKVRTRSVGELVQFYYLWKKTERHDIFANKARLEKKKYTLHPGITDYMDRFLEEQESGITSEQRDRSASPNHSLLAGDSKRKQQAMEEKKDGIVSVKDSTSGSVEITVTKTSTLSESTSKVAFPCAATSLAQ</sequence>
<reference evidence="10" key="1">
    <citation type="submission" date="2015-11" db="EMBL/GenBank/DDBJ databases">
        <title>De novo transcriptome assembly of four potential Pierce s Disease insect vectors from Arizona vineyards.</title>
        <authorList>
            <person name="Tassone E.E."/>
        </authorList>
    </citation>
    <scope>NUCLEOTIDE SEQUENCE</scope>
</reference>
<feature type="domain" description="SANT" evidence="9">
    <location>
        <begin position="184"/>
        <end position="231"/>
    </location>
</feature>
<feature type="compositionally biased region" description="Acidic residues" evidence="7">
    <location>
        <begin position="59"/>
        <end position="69"/>
    </location>
</feature>
<feature type="compositionally biased region" description="Basic and acidic residues" evidence="7">
    <location>
        <begin position="286"/>
        <end position="300"/>
    </location>
</feature>
<evidence type="ECO:0000256" key="5">
    <source>
        <dbReference type="ARBA" id="ARBA00023163"/>
    </source>
</evidence>
<dbReference type="InterPro" id="IPR009057">
    <property type="entry name" value="Homeodomain-like_sf"/>
</dbReference>
<name>A0A1B6M8B7_9HEMI</name>
<dbReference type="SMART" id="SM01189">
    <property type="entry name" value="ELM2"/>
    <property type="match status" value="1"/>
</dbReference>
<dbReference type="InterPro" id="IPR017884">
    <property type="entry name" value="SANT_dom"/>
</dbReference>
<dbReference type="Gene3D" id="4.10.1240.50">
    <property type="match status" value="1"/>
</dbReference>
<dbReference type="PROSITE" id="PS51156">
    <property type="entry name" value="ELM2"/>
    <property type="match status" value="1"/>
</dbReference>
<dbReference type="Gene3D" id="1.10.10.60">
    <property type="entry name" value="Homeodomain-like"/>
    <property type="match status" value="1"/>
</dbReference>
<evidence type="ECO:0000256" key="7">
    <source>
        <dbReference type="SAM" id="MobiDB-lite"/>
    </source>
</evidence>
<accession>A0A1B6M8B7</accession>
<dbReference type="FunFam" id="1.10.10.60:FF:000025">
    <property type="entry name" value="Mesoderm induction early response 1, transcriptional regulator"/>
    <property type="match status" value="1"/>
</dbReference>
<dbReference type="InterPro" id="IPR001005">
    <property type="entry name" value="SANT/Myb"/>
</dbReference>
<evidence type="ECO:0000256" key="2">
    <source>
        <dbReference type="ARBA" id="ARBA00022491"/>
    </source>
</evidence>
<dbReference type="FunFam" id="4.10.1240.50:FF:000005">
    <property type="entry name" value="Mesoderm induction early response protein 3"/>
    <property type="match status" value="1"/>
</dbReference>
<dbReference type="InterPro" id="IPR040138">
    <property type="entry name" value="MIER/MTA"/>
</dbReference>
<dbReference type="GO" id="GO:0000122">
    <property type="term" value="P:negative regulation of transcription by RNA polymerase II"/>
    <property type="evidence" value="ECO:0007669"/>
    <property type="project" value="TreeGrafter"/>
</dbReference>
<keyword evidence="2" id="KW-0678">Repressor</keyword>
<keyword evidence="5" id="KW-0804">Transcription</keyword>
<evidence type="ECO:0000256" key="6">
    <source>
        <dbReference type="ARBA" id="ARBA00023242"/>
    </source>
</evidence>
<dbReference type="PANTHER" id="PTHR10865:SF28">
    <property type="entry name" value="ELM2 DOMAIN-CONTAINING PROTEIN"/>
    <property type="match status" value="1"/>
</dbReference>
<comment type="subcellular location">
    <subcellularLocation>
        <location evidence="1">Nucleus</location>
    </subcellularLocation>
</comment>